<keyword evidence="3" id="KW-0145">Chemotaxis</keyword>
<dbReference type="CDD" id="cd11386">
    <property type="entry name" value="MCP_signal"/>
    <property type="match status" value="1"/>
</dbReference>
<dbReference type="SMART" id="SM00304">
    <property type="entry name" value="HAMP"/>
    <property type="match status" value="2"/>
</dbReference>
<dbReference type="Pfam" id="PF00015">
    <property type="entry name" value="MCPsignal"/>
    <property type="match status" value="1"/>
</dbReference>
<keyword evidence="6" id="KW-0472">Membrane</keyword>
<sequence length="642" mass="69073">MIRARLSKLSTRFYAIVALATLLTAVLSETLLSLAVENAYRMRHNHLGDVVAATVSLLADLEEQVVSGELTRADAQAEAKRILNTIRFGDSGYFFTFDHDLNILVLPVKQEWVGTNKAGYEDANGLKLYQELRDVAVRDGAGAVSYQFIKPGSSVAEEKIGFAQNFEPWGWIVGTGSYVSDIRAELATLRNISNAVLGGSLLVLLVLSTVLVRSVAKPLNGLVERMMSMREGNYDAPVPSIGARGEIGDMARTIDVFRQALQEREQLQAEQAAKDADIAREREEAHRKEREMEAREAASAEERRQEEERQRAEREAQRASVAAEQEQHRQEQELVVTALADSLKAISAGNLSTRIDAQFPEAYETLRQDFNQAVEKIAGLVGSIVEGSATITVESQNLNTAAAELSRRTESQAASLEETAAAITELSSSLDSSVHGATDAAKTVTRARERSVAGRDVVQRTIVAMSEIADSSDKISKITSVIDDIAFQTNLLALNAGVEAARAGDAGRGFAVVASEVRALAQRSSEAAREIAHLIATSGQQVESGVSLVNDSGSSLEEIEALVSNLDELVGAIADATTQQATGLSEISTAVNRLDQVTQQNAAMFEETSAAVMALQTQAQVLDQNSGSFTLGGDPRPVQRAS</sequence>
<accession>A0A2T0RSG9</accession>
<dbReference type="CDD" id="cd06225">
    <property type="entry name" value="HAMP"/>
    <property type="match status" value="1"/>
</dbReference>
<dbReference type="InterPro" id="IPR004089">
    <property type="entry name" value="MCPsignal_dom"/>
</dbReference>
<evidence type="ECO:0000256" key="3">
    <source>
        <dbReference type="ARBA" id="ARBA00022500"/>
    </source>
</evidence>
<feature type="domain" description="Methyl-accepting transducer" evidence="10">
    <location>
        <begin position="387"/>
        <end position="616"/>
    </location>
</feature>
<dbReference type="Pfam" id="PF17200">
    <property type="entry name" value="sCache_2"/>
    <property type="match status" value="1"/>
</dbReference>
<evidence type="ECO:0000256" key="5">
    <source>
        <dbReference type="ARBA" id="ARBA00022989"/>
    </source>
</evidence>
<evidence type="ECO:0000256" key="7">
    <source>
        <dbReference type="ARBA" id="ARBA00029447"/>
    </source>
</evidence>
<dbReference type="OrthoDB" id="8482111at2"/>
<dbReference type="GO" id="GO:0006935">
    <property type="term" value="P:chemotaxis"/>
    <property type="evidence" value="ECO:0007669"/>
    <property type="project" value="UniProtKB-KW"/>
</dbReference>
<keyword evidence="8" id="KW-0807">Transducer</keyword>
<dbReference type="Gene3D" id="6.10.340.10">
    <property type="match status" value="1"/>
</dbReference>
<proteinExistence type="inferred from homology"/>
<evidence type="ECO:0000256" key="4">
    <source>
        <dbReference type="ARBA" id="ARBA00022692"/>
    </source>
</evidence>
<dbReference type="FunFam" id="1.10.287.950:FF:000001">
    <property type="entry name" value="Methyl-accepting chemotaxis sensory transducer"/>
    <property type="match status" value="1"/>
</dbReference>
<dbReference type="SMART" id="SM00283">
    <property type="entry name" value="MA"/>
    <property type="match status" value="1"/>
</dbReference>
<evidence type="ECO:0000256" key="2">
    <source>
        <dbReference type="ARBA" id="ARBA00022475"/>
    </source>
</evidence>
<keyword evidence="2" id="KW-1003">Cell membrane</keyword>
<comment type="caution">
    <text evidence="12">The sequence shown here is derived from an EMBL/GenBank/DDBJ whole genome shotgun (WGS) entry which is preliminary data.</text>
</comment>
<keyword evidence="13" id="KW-1185">Reference proteome</keyword>
<organism evidence="12 13">
    <name type="scientific">Aliiruegeria haliotis</name>
    <dbReference type="NCBI Taxonomy" id="1280846"/>
    <lineage>
        <taxon>Bacteria</taxon>
        <taxon>Pseudomonadati</taxon>
        <taxon>Pseudomonadota</taxon>
        <taxon>Alphaproteobacteria</taxon>
        <taxon>Rhodobacterales</taxon>
        <taxon>Roseobacteraceae</taxon>
        <taxon>Aliiruegeria</taxon>
    </lineage>
</organism>
<dbReference type="Gene3D" id="1.10.287.950">
    <property type="entry name" value="Methyl-accepting chemotaxis protein"/>
    <property type="match status" value="1"/>
</dbReference>
<evidence type="ECO:0000259" key="11">
    <source>
        <dbReference type="PROSITE" id="PS50885"/>
    </source>
</evidence>
<feature type="domain" description="HAMP" evidence="11">
    <location>
        <begin position="213"/>
        <end position="266"/>
    </location>
</feature>
<comment type="subcellular location">
    <subcellularLocation>
        <location evidence="1">Cell membrane</location>
        <topology evidence="1">Multi-pass membrane protein</topology>
    </subcellularLocation>
</comment>
<feature type="region of interest" description="Disordered" evidence="9">
    <location>
        <begin position="268"/>
        <end position="330"/>
    </location>
</feature>
<dbReference type="EMBL" id="PVTD01000003">
    <property type="protein sequence ID" value="PRY24145.1"/>
    <property type="molecule type" value="Genomic_DNA"/>
</dbReference>
<feature type="compositionally biased region" description="Basic and acidic residues" evidence="9">
    <location>
        <begin position="268"/>
        <end position="317"/>
    </location>
</feature>
<dbReference type="SMART" id="SM01049">
    <property type="entry name" value="Cache_2"/>
    <property type="match status" value="1"/>
</dbReference>
<dbReference type="SUPFAM" id="SSF158472">
    <property type="entry name" value="HAMP domain-like"/>
    <property type="match status" value="1"/>
</dbReference>
<comment type="similarity">
    <text evidence="7">Belongs to the methyl-accepting chemotaxis (MCP) protein family.</text>
</comment>
<dbReference type="Pfam" id="PF00672">
    <property type="entry name" value="HAMP"/>
    <property type="match status" value="1"/>
</dbReference>
<dbReference type="PANTHER" id="PTHR43531:SF11">
    <property type="entry name" value="METHYL-ACCEPTING CHEMOTAXIS PROTEIN 3"/>
    <property type="match status" value="1"/>
</dbReference>
<dbReference type="Gene3D" id="3.30.450.20">
    <property type="entry name" value="PAS domain"/>
    <property type="match status" value="1"/>
</dbReference>
<feature type="domain" description="HAMP" evidence="11">
    <location>
        <begin position="336"/>
        <end position="382"/>
    </location>
</feature>
<protein>
    <submittedName>
        <fullName evidence="12">Methyl-accepting chemotaxis sensory transducer with Cache sensor</fullName>
    </submittedName>
</protein>
<evidence type="ECO:0000256" key="1">
    <source>
        <dbReference type="ARBA" id="ARBA00004651"/>
    </source>
</evidence>
<name>A0A2T0RSG9_9RHOB</name>
<dbReference type="InterPro" id="IPR033480">
    <property type="entry name" value="sCache_2"/>
</dbReference>
<dbReference type="GO" id="GO:0007165">
    <property type="term" value="P:signal transduction"/>
    <property type="evidence" value="ECO:0007669"/>
    <property type="project" value="UniProtKB-KW"/>
</dbReference>
<keyword evidence="5" id="KW-1133">Transmembrane helix</keyword>
<dbReference type="InterPro" id="IPR051310">
    <property type="entry name" value="MCP_chemotaxis"/>
</dbReference>
<dbReference type="PROSITE" id="PS50885">
    <property type="entry name" value="HAMP"/>
    <property type="match status" value="2"/>
</dbReference>
<evidence type="ECO:0000259" key="10">
    <source>
        <dbReference type="PROSITE" id="PS50111"/>
    </source>
</evidence>
<evidence type="ECO:0000256" key="8">
    <source>
        <dbReference type="PROSITE-ProRule" id="PRU00284"/>
    </source>
</evidence>
<evidence type="ECO:0000256" key="6">
    <source>
        <dbReference type="ARBA" id="ARBA00023136"/>
    </source>
</evidence>
<reference evidence="12 13" key="1">
    <citation type="submission" date="2018-03" db="EMBL/GenBank/DDBJ databases">
        <title>Genomic Encyclopedia of Archaeal and Bacterial Type Strains, Phase II (KMG-II): from individual species to whole genera.</title>
        <authorList>
            <person name="Goeker M."/>
        </authorList>
    </citation>
    <scope>NUCLEOTIDE SEQUENCE [LARGE SCALE GENOMIC DNA]</scope>
    <source>
        <strain evidence="12 13">DSM 29328</strain>
    </source>
</reference>
<dbReference type="AlphaFoldDB" id="A0A2T0RSG9"/>
<keyword evidence="4" id="KW-0812">Transmembrane</keyword>
<gene>
    <name evidence="12" type="ORF">CLV78_1039</name>
</gene>
<dbReference type="Proteomes" id="UP000239480">
    <property type="component" value="Unassembled WGS sequence"/>
</dbReference>
<evidence type="ECO:0000256" key="9">
    <source>
        <dbReference type="SAM" id="MobiDB-lite"/>
    </source>
</evidence>
<dbReference type="InterPro" id="IPR003660">
    <property type="entry name" value="HAMP_dom"/>
</dbReference>
<dbReference type="SUPFAM" id="SSF58104">
    <property type="entry name" value="Methyl-accepting chemotaxis protein (MCP) signaling domain"/>
    <property type="match status" value="1"/>
</dbReference>
<dbReference type="PANTHER" id="PTHR43531">
    <property type="entry name" value="PROTEIN ICFG"/>
    <property type="match status" value="1"/>
</dbReference>
<dbReference type="RefSeq" id="WP_106204537.1">
    <property type="nucleotide sequence ID" value="NZ_PVTD01000003.1"/>
</dbReference>
<evidence type="ECO:0000313" key="12">
    <source>
        <dbReference type="EMBL" id="PRY24145.1"/>
    </source>
</evidence>
<dbReference type="GO" id="GO:0005886">
    <property type="term" value="C:plasma membrane"/>
    <property type="evidence" value="ECO:0007669"/>
    <property type="project" value="UniProtKB-SubCell"/>
</dbReference>
<dbReference type="PROSITE" id="PS50111">
    <property type="entry name" value="CHEMOTAXIS_TRANSDUC_2"/>
    <property type="match status" value="1"/>
</dbReference>
<evidence type="ECO:0000313" key="13">
    <source>
        <dbReference type="Proteomes" id="UP000239480"/>
    </source>
</evidence>